<evidence type="ECO:0000256" key="12">
    <source>
        <dbReference type="PROSITE-ProRule" id="PRU00104"/>
    </source>
</evidence>
<dbReference type="Gene3D" id="3.90.1750.10">
    <property type="entry name" value="Hect, E3 ligase catalytic domains"/>
    <property type="match status" value="1"/>
</dbReference>
<evidence type="ECO:0000313" key="16">
    <source>
        <dbReference type="EMBL" id="KRY15953.1"/>
    </source>
</evidence>
<dbReference type="Gene3D" id="1.10.8.10">
    <property type="entry name" value="DNA helicase RuvA subunit, C-terminal domain"/>
    <property type="match status" value="1"/>
</dbReference>
<keyword evidence="17" id="KW-1185">Reference proteome</keyword>
<dbReference type="Proteomes" id="UP000054783">
    <property type="component" value="Unassembled WGS sequence"/>
</dbReference>
<feature type="compositionally biased region" description="Polar residues" evidence="13">
    <location>
        <begin position="552"/>
        <end position="562"/>
    </location>
</feature>
<dbReference type="FunFam" id="3.30.2410.10:FF:000004">
    <property type="entry name" value="E3 ubiquitin-protein ligase HUWE1, variant"/>
    <property type="match status" value="1"/>
</dbReference>
<dbReference type="Pfam" id="PF06025">
    <property type="entry name" value="DUF913"/>
    <property type="match status" value="1"/>
</dbReference>
<reference evidence="16 17" key="1">
    <citation type="submission" date="2015-01" db="EMBL/GenBank/DDBJ databases">
        <title>Evolution of Trichinella species and genotypes.</title>
        <authorList>
            <person name="Korhonen P.K."/>
            <person name="Edoardo P."/>
            <person name="Giuseppe L.R."/>
            <person name="Gasser R.B."/>
        </authorList>
    </citation>
    <scope>NUCLEOTIDE SEQUENCE [LARGE SCALE GENOMIC DNA]</scope>
    <source>
        <strain evidence="16">ISS2496</strain>
    </source>
</reference>
<organism evidence="16 17">
    <name type="scientific">Trichinella patagoniensis</name>
    <dbReference type="NCBI Taxonomy" id="990121"/>
    <lineage>
        <taxon>Eukaryota</taxon>
        <taxon>Metazoa</taxon>
        <taxon>Ecdysozoa</taxon>
        <taxon>Nematoda</taxon>
        <taxon>Enoplea</taxon>
        <taxon>Dorylaimia</taxon>
        <taxon>Trichinellida</taxon>
        <taxon>Trichinellidae</taxon>
        <taxon>Trichinella</taxon>
    </lineage>
</organism>
<dbReference type="EC" id="2.3.2.26" evidence="4"/>
<dbReference type="FunFam" id="3.90.1750.10:FF:000003">
    <property type="entry name" value="E3 ubiquitin-protein ligase UPL1"/>
    <property type="match status" value="1"/>
</dbReference>
<feature type="region of interest" description="Disordered" evidence="13">
    <location>
        <begin position="1454"/>
        <end position="1495"/>
    </location>
</feature>
<feature type="region of interest" description="Disordered" evidence="13">
    <location>
        <begin position="3437"/>
        <end position="3515"/>
    </location>
</feature>
<feature type="region of interest" description="Disordered" evidence="13">
    <location>
        <begin position="540"/>
        <end position="563"/>
    </location>
</feature>
<dbReference type="PROSITE" id="PS50237">
    <property type="entry name" value="HECT"/>
    <property type="match status" value="1"/>
</dbReference>
<dbReference type="Gene3D" id="3.30.720.50">
    <property type="match status" value="1"/>
</dbReference>
<dbReference type="InterPro" id="IPR010309">
    <property type="entry name" value="E3_Ub_ligase_DUF908"/>
</dbReference>
<feature type="compositionally biased region" description="Polar residues" evidence="13">
    <location>
        <begin position="1562"/>
        <end position="1578"/>
    </location>
</feature>
<evidence type="ECO:0000256" key="7">
    <source>
        <dbReference type="ARBA" id="ARBA00022679"/>
    </source>
</evidence>
<feature type="compositionally biased region" description="Low complexity" evidence="13">
    <location>
        <begin position="3472"/>
        <end position="3515"/>
    </location>
</feature>
<dbReference type="CDD" id="cd00078">
    <property type="entry name" value="HECTc"/>
    <property type="match status" value="1"/>
</dbReference>
<feature type="compositionally biased region" description="Polar residues" evidence="13">
    <location>
        <begin position="3138"/>
        <end position="3148"/>
    </location>
</feature>
<keyword evidence="6" id="KW-0597">Phosphoprotein</keyword>
<gene>
    <name evidence="16" type="primary">HUWE1</name>
    <name evidence="16" type="ORF">T12_9066</name>
</gene>
<dbReference type="Gene3D" id="3.30.2160.10">
    <property type="entry name" value="Hect, E3 ligase catalytic domain"/>
    <property type="match status" value="1"/>
</dbReference>
<evidence type="ECO:0000256" key="9">
    <source>
        <dbReference type="ARBA" id="ARBA00022816"/>
    </source>
</evidence>
<name>A0A0V0ZTT7_9BILA</name>
<protein>
    <recommendedName>
        <fullName evidence="4">HECT-type E3 ubiquitin transferase</fullName>
        <ecNumber evidence="4">2.3.2.26</ecNumber>
    </recommendedName>
</protein>
<sequence length="4089" mass="458983">MNQKATFIQLTLHQNWPSFTATINGNKKHEICLPVRRLCIQLAVFADNCNSTSHNYNIICSLLMKIDVTSVRKQTAQAPSDCLKQISEILSADESSIADFLINVKTWSWSKSELCHWIPVLNRFDDFLAQACVRKEDNEWRLHCDQRQEKLVIGILQFTALLFENTFSRDIYNSMEHIVVLLESSSISILAATLNLINVFSKRSTFLSRLSKDLHEELKARMLAIVETWGGPEFGLTLSICCRRDVEIPSALTTLTFDVDDDEINLTNPKNDNDKGSSRRTIRFVEVHKQKRTPAQWMQELISKGITLPADKKFLLFHRLRVAYAFGNFETRLLMVICRLKAVAISVYISSFTDFEYRLLNTGLVIQMLDVLKLPDLPELMAVRAEVFRTLGTFFSHVRTGIWTEVVDPLGLTFFHGFLPTLTRSCVNELLEHSSKSPVKYPHYFSTALFSFLYYLAKYDRNGAQALTTSGTVEVLLKVVSSSAARGEGLTFVTRAVRIIEMTLTPTDSMTFQNLNGIQTFIHRLSDEIDHCRRALGHPLSSSDDSSIHAPGTSSSIKQSNDALKGKPSPFAISSDAQTLSFQSAALIKSLLSFMKKIIQDPQFSESVRHIMDSNFSNCLSHIIQNSLFYGPSLFLLAMSCVASFILQEPSQLSQLQERGLTTEILEALFRNEIPTSREIVSSLPNIFSALCLNERGVSQFLSYSPFKTLFTLLISPNYLNALRRVRSLEDVNNTAFILGSMIDQLLRHQPRLKSDAIHAVVEVCICYHVDADDRLLRQLAVMCKCRGVTCAEEADVSGRNRRRPQFPTEHPLPFSRLGNNDSDQSDPDDSESGPVPSLVLSSPNGNSSENSSNRNDLSNEQVVPLVDYFENVLKFLHGLFNRNQNDEHARLFLNLGGMYSLVDLIGCGNIPVDYMGGQLYYLLATICRQLYVVTHNPLVFEGIFSSALDRARAVKNIFSYHSKTADRPDVRHSVLVKHFPDGVQTVESTVYSSSQFSAVFDLFNHIYVLSCMLTTIFQQGENRAIILKTVNEFPLVETLVKVHLVLLLEMGCVASATEEAVRRNGPVSVSQFMKDGHTLDAKSFPGANDILSMQVLRRAVMNELPNDSTTCNHSKKSTALRCFPMELYFCERLILQLKFFFGRLAKLTQTNRPGIPGRRFAQFADRTAVTVEGDKAMTHLVRTLCSINKVTISSKNLDACLYICTATLELLSDIFLDYEQLHVTPVVEFFQRVSTFQMLQNLSNIIDSDRLWLGKDKYGKSCGSDARGFISDVLVLIDKLIRAKHFDNRNESEGRSSFPNTPHPVIISNLSKFMYKALISLWHRLPSSPKLKSDESLSALSRITLHALRYESRKIEERKSSEKSSVVQAEVEVIPEISQIVNPVHLQQLMDVGFSQQLATEALSRLPNVDQAAEYCLYASSNRALVQQDNQADVGDDEEQLRQAIALSLMTMSSPGGEQQQQRPPETQAAAAGSSGSSSSNQRGPEIRQQPSREEINATIEDLLHNTGTQMMDIAEIGRFPPLFEQIERQLEMEMEMEMELEMEPRTSGRNILAPVISAGSNAAQMPPASSSDKTQLSKQASKTASQSAVPKEHDERSEAFLRFAEKDLLPSSILLLKRSPKLAAALTPLFSIVITLFGFKSVKTYLLIFCNRLCSVVTATMIEIEQMMEAHSEVDRSTTMLSESRFEFEELSTLLNLLHRLFVQFQVPMAIMLHETKLLAKFEEFIVLIGLKSKNTTFLSFMSKRSQAWLAYILRILELHVYTCEVVDRLLAIPKCRNYIWKFWDRQWYCYSPSVNRKINDAFMGGDQYVYFSQGRRTYRIDFFLMIQFCYETNIIRKVIFLRPENSDGNSAVTYCYHPFLNYVDMATFKKEDLGSCDKEILLNVAVEMIGSSVHAETLRGILRIILLLTRDHSRTKYIVFHGTIKRLFALDESQKFVGVEDMVMLLLRHIIEDPDYLQNLMEKPAAFELIKTLLEYIMTKQKSSVSSVVKDSRAEMKPSSARLFQRESAEGESQLVGSLLFPKPLVMLYLAEIIQCYPDAASVVVNFRLNESGSLNTSDNRSPLAHILDVLIEGEFEEWKCKGQTFVDGVKAVFGSLAACVHCEESQAAVVSEIKAALARALALNNNERKHKILDNLMSLLCHIVEVCPLSEVQIPKDSKLPPPQNTRFKSILRWFVKKRLLVDLARIPHSLDLSDGQSVLTVNCMLKALDEISRQHFYPSRSRSIGTPSINYLTSNGQAGRRSLIRISETADSAGHDYVFLNLASANGRGNSLLSNSFRDTSYVEQNNNNTISSNDLAGSIGALGDLLRQTLSSNSNGVRNVINQLSSEGREERWHHDVPSITIEPDVEFGYRTLGRNRGGQHRSGLPRIVQLNRQSAFRIRVTEPMPIVDTDDIFWRDFFSEAVRPAERFVMFQRSLTDTLRSINFGSRLNVTNSSEANMPMTTEICGFFTRIMQEGSLLEMDSTYLAWLAVREDILKALEKRRDDELSKKQAEALSAADSEDKSKKSENNNTSGTASQDEPGQLRAVVRGDHPRDSDNSSQLAESFINQDRNDDIEQEISWVSVTDGQVLFEGSRQQIVANSQRLFQQQQAEQEQQPAANNNANPEIPIVPDNAFLEALRQAQEHFETPGRLDMPDPDALQEACNMLIMTETDLIQGRVAAEEQQQLQQQEPQENVESNADVAVAADATTAAPETAETEELTEEQRRIRDILGDTPIPEGVDRAFLAELPENIRAEVIAEQWRLLRLQQQSRSAEGTDGSAPPAISMDFLVALPPELQEENNPDGQMDLATFFETLPAPLRRQILSDADESQMAFFPSHIAAEARHIQLTFNNRETDSVRPRHGIRLARRPVPADMRSLRQQLANWNRDTPSYTRTQFGGHTGSKSATTNTTLSTRSSALFDRESLTCLLVLLFVDDSRLSTARLTRILRTVCAHPGTREWLLRALVSILQRTWMSLDLIGGSTLGGVRPSDPEFGDLSSYTFSPTPSRSTVVTRSSHRRNEAAGAAGGLHMSSANSENKGWLSMTMTSKLGNCVEVFRISKPTTSGGKRALLFPQLTPVLLHPLVVPAVSTAVINTIAAIAKSYSHSFFPQLRKLLNSQSNAANTSDSASASTAEAGSTAQQSGAARQGDEQQPQSASKTPTLRRRSSSAVDRMRSDFWDILTKLNNPSSANSRTKHSPKMVSFGFPDTTAQCGVEDSLFGQLVLFLRHPVIVERQGLQSILLSTLQHVTSTSLAQISDTILDQGVFLEEQLKLLIDVLVRDSSSGDNRNDARLILVRCAAALGPATRRRIFELLFEAARELAGALRKELIVLLEEMRSLKNNEPGTSAQIVAGSSSSNSALLPARGRMIDRFTGTTLVVSSTSPAKAPNFACSQELQCPSMELLSKKNSMQTCLLRVINSILSMKHSMKKFDERDPNFEQDVTSFDFELHDSEEVIDDSDMSAGDRDRDRRNGSSQEEGRQENTASVEPAPAATTTTAGTDASSTTVTASSAATPTTATSDESSTATVAAPVTPVASAGVEVSDSNAPLGTVTSTSITALSSGDGSRPVFELEVQPLTVSMQVDNLWDLLSECLTLLDESADPHAVLILQPAVEAFFIIHGDDKRHMNELCTLLQSSTRPDSDTVTESSASNSVQPFSDMTVSSSDAMKSSDPHFRNLPLDVQMFIRFAEKHRTVLNQIIRQSKTPLNTGPFSVLINYTRILDFDIKRRYFRLELERVDQTFRADDTPVRVKRDRIFQDSFRELFRLRPSEWKSRFYILFEGEEGQDAGGLLREWFSVITREIFDPNYALFMTASGDSVTYTINPSSYINREHLQYFKFIGRLIAKAIYDNKLLDCYFTRAFYKHILSKPVKYTDIESEDPSFYQSMVFLLENPVSTLGYDLTFSLEVEEFGVREIRDLKPEGRTVLVTDANKMEYVRLVCQMKMTGAIRQQLNAFLEGFYDIIPRRLISIFNEQELELLISGLPIIDIDDLQQNTEYYKYNKNSLQIQWFWRAVRSFDHAERAKLLQFVTGTSRVPLQGFAALPGMHGAQRFQIHRDDRSVDRLPAAHTWYLDLPPYETYDKLRHMLLLAINECSEGFGR</sequence>
<dbReference type="GO" id="GO:0000209">
    <property type="term" value="P:protein polyubiquitination"/>
    <property type="evidence" value="ECO:0007669"/>
    <property type="project" value="TreeGrafter"/>
</dbReference>
<dbReference type="InterPro" id="IPR025527">
    <property type="entry name" value="HUWE1/Rev1_UBM"/>
</dbReference>
<proteinExistence type="inferred from homology"/>
<evidence type="ECO:0000256" key="6">
    <source>
        <dbReference type="ARBA" id="ARBA00022553"/>
    </source>
</evidence>
<dbReference type="PANTHER" id="PTHR11254:SF67">
    <property type="entry name" value="E3 UBIQUITIN-PROTEIN LIGASE HUWE1"/>
    <property type="match status" value="1"/>
</dbReference>
<comment type="caution">
    <text evidence="16">The sequence shown here is derived from an EMBL/GenBank/DDBJ whole genome shotgun (WGS) entry which is preliminary data.</text>
</comment>
<feature type="region of interest" description="Disordered" evidence="13">
    <location>
        <begin position="2876"/>
        <end position="2896"/>
    </location>
</feature>
<feature type="compositionally biased region" description="Low complexity" evidence="13">
    <location>
        <begin position="2990"/>
        <end position="3001"/>
    </location>
</feature>
<evidence type="ECO:0000256" key="3">
    <source>
        <dbReference type="ARBA" id="ARBA00004906"/>
    </source>
</evidence>
<keyword evidence="9" id="KW-0509">mRNA transport</keyword>
<feature type="domain" description="HECT" evidence="14">
    <location>
        <begin position="3756"/>
        <end position="4089"/>
    </location>
</feature>
<feature type="region of interest" description="Disordered" evidence="13">
    <location>
        <begin position="3109"/>
        <end position="3158"/>
    </location>
</feature>
<feature type="compositionally biased region" description="Low complexity" evidence="13">
    <location>
        <begin position="1579"/>
        <end position="1590"/>
    </location>
</feature>
<keyword evidence="7" id="KW-0808">Transferase</keyword>
<dbReference type="Gene3D" id="3.30.2410.10">
    <property type="entry name" value="Hect, E3 ligase catalytic domain"/>
    <property type="match status" value="1"/>
</dbReference>
<dbReference type="InterPro" id="IPR003903">
    <property type="entry name" value="UIM_dom"/>
</dbReference>
<dbReference type="InterPro" id="IPR004170">
    <property type="entry name" value="WWE_dom"/>
</dbReference>
<feature type="compositionally biased region" description="Low complexity" evidence="13">
    <location>
        <begin position="2593"/>
        <end position="2611"/>
    </location>
</feature>
<keyword evidence="10" id="KW-0539">Nucleus</keyword>
<dbReference type="InterPro" id="IPR035983">
    <property type="entry name" value="Hect_E3_ubiquitin_ligase"/>
</dbReference>
<dbReference type="InterPro" id="IPR050409">
    <property type="entry name" value="E3_ubiq-protein_ligase"/>
</dbReference>
<feature type="region of interest" description="Disordered" evidence="13">
    <location>
        <begin position="3625"/>
        <end position="3656"/>
    </location>
</feature>
<keyword evidence="5" id="KW-0813">Transport</keyword>
<evidence type="ECO:0000313" key="17">
    <source>
        <dbReference type="Proteomes" id="UP000054783"/>
    </source>
</evidence>
<dbReference type="Pfam" id="PF06012">
    <property type="entry name" value="DUF908"/>
    <property type="match status" value="2"/>
</dbReference>
<keyword evidence="8 12" id="KW-0833">Ubl conjugation pathway</keyword>
<evidence type="ECO:0000256" key="1">
    <source>
        <dbReference type="ARBA" id="ARBA00000885"/>
    </source>
</evidence>
<comment type="pathway">
    <text evidence="3">Protein modification; protein ubiquitination.</text>
</comment>
<dbReference type="GO" id="GO:0005737">
    <property type="term" value="C:cytoplasm"/>
    <property type="evidence" value="ECO:0007669"/>
    <property type="project" value="TreeGrafter"/>
</dbReference>
<dbReference type="SUPFAM" id="SSF117839">
    <property type="entry name" value="WWE domain"/>
    <property type="match status" value="1"/>
</dbReference>
<accession>A0A0V0ZTT7</accession>
<dbReference type="EMBL" id="JYDQ01000086">
    <property type="protein sequence ID" value="KRY15953.1"/>
    <property type="molecule type" value="Genomic_DNA"/>
</dbReference>
<dbReference type="GO" id="GO:0005634">
    <property type="term" value="C:nucleus"/>
    <property type="evidence" value="ECO:0007669"/>
    <property type="project" value="UniProtKB-SubCell"/>
</dbReference>
<dbReference type="InterPro" id="IPR009060">
    <property type="entry name" value="UBA-like_sf"/>
</dbReference>
<dbReference type="SUPFAM" id="SSF56204">
    <property type="entry name" value="Hect, E3 ligase catalytic domain"/>
    <property type="match status" value="1"/>
</dbReference>
<comment type="subcellular location">
    <subcellularLocation>
        <location evidence="2">Nucleus</location>
    </subcellularLocation>
</comment>
<dbReference type="Pfam" id="PF02825">
    <property type="entry name" value="WWE"/>
    <property type="match status" value="1"/>
</dbReference>
<feature type="compositionally biased region" description="Low complexity" evidence="13">
    <location>
        <begin position="833"/>
        <end position="857"/>
    </location>
</feature>
<feature type="domain" description="WWE" evidence="15">
    <location>
        <begin position="1767"/>
        <end position="1843"/>
    </location>
</feature>
<feature type="region of interest" description="Disordered" evidence="13">
    <location>
        <begin position="2985"/>
        <end position="3004"/>
    </location>
</feature>
<dbReference type="UniPathway" id="UPA00143"/>
<feature type="region of interest" description="Disordered" evidence="13">
    <location>
        <begin position="2592"/>
        <end position="2611"/>
    </location>
</feature>
<evidence type="ECO:0000259" key="15">
    <source>
        <dbReference type="PROSITE" id="PS50918"/>
    </source>
</evidence>
<comment type="catalytic activity">
    <reaction evidence="1">
        <text>S-ubiquitinyl-[E2 ubiquitin-conjugating enzyme]-L-cysteine + [acceptor protein]-L-lysine = [E2 ubiquitin-conjugating enzyme]-L-cysteine + N(6)-ubiquitinyl-[acceptor protein]-L-lysine.</text>
        <dbReference type="EC" id="2.3.2.26"/>
    </reaction>
</comment>
<feature type="compositionally biased region" description="Basic and acidic residues" evidence="13">
    <location>
        <begin position="2534"/>
        <end position="2543"/>
    </location>
</feature>
<dbReference type="GO" id="GO:0051028">
    <property type="term" value="P:mRNA transport"/>
    <property type="evidence" value="ECO:0007669"/>
    <property type="project" value="UniProtKB-KW"/>
</dbReference>
<feature type="region of interest" description="Disordered" evidence="13">
    <location>
        <begin position="2496"/>
        <end position="2546"/>
    </location>
</feature>
<dbReference type="InterPro" id="IPR010314">
    <property type="entry name" value="E3_Ub_ligase_DUF913"/>
</dbReference>
<evidence type="ECO:0000256" key="5">
    <source>
        <dbReference type="ARBA" id="ARBA00022448"/>
    </source>
</evidence>
<evidence type="ECO:0000256" key="11">
    <source>
        <dbReference type="ARBA" id="ARBA00034494"/>
    </source>
</evidence>
<comment type="caution">
    <text evidence="12">Lacks conserved residue(s) required for the propagation of feature annotation.</text>
</comment>
<dbReference type="SMART" id="SM00119">
    <property type="entry name" value="HECTc"/>
    <property type="match status" value="1"/>
</dbReference>
<evidence type="ECO:0000256" key="13">
    <source>
        <dbReference type="SAM" id="MobiDB-lite"/>
    </source>
</evidence>
<evidence type="ECO:0000256" key="10">
    <source>
        <dbReference type="ARBA" id="ARBA00023242"/>
    </source>
</evidence>
<dbReference type="SUPFAM" id="SSF46934">
    <property type="entry name" value="UBA-like"/>
    <property type="match status" value="1"/>
</dbReference>
<evidence type="ECO:0000256" key="2">
    <source>
        <dbReference type="ARBA" id="ARBA00004123"/>
    </source>
</evidence>
<dbReference type="InterPro" id="IPR037197">
    <property type="entry name" value="WWE_dom_sf"/>
</dbReference>
<evidence type="ECO:0000256" key="8">
    <source>
        <dbReference type="ARBA" id="ARBA00022786"/>
    </source>
</evidence>
<comment type="similarity">
    <text evidence="11">Belongs to the UPL family. TOM1/PTR1 subfamily.</text>
</comment>
<dbReference type="FunFam" id="3.30.2160.10:FF:000001">
    <property type="entry name" value="E3 ubiquitin-protein ligase NEDD4-like"/>
    <property type="match status" value="1"/>
</dbReference>
<dbReference type="PROSITE" id="PS50330">
    <property type="entry name" value="UIM"/>
    <property type="match status" value="1"/>
</dbReference>
<feature type="compositionally biased region" description="Low complexity" evidence="13">
    <location>
        <begin position="3109"/>
        <end position="3130"/>
    </location>
</feature>
<evidence type="ECO:0000256" key="4">
    <source>
        <dbReference type="ARBA" id="ARBA00012485"/>
    </source>
</evidence>
<feature type="region of interest" description="Disordered" evidence="13">
    <location>
        <begin position="1562"/>
        <end position="1595"/>
    </location>
</feature>
<dbReference type="InterPro" id="IPR000569">
    <property type="entry name" value="HECT_dom"/>
</dbReference>
<evidence type="ECO:0000259" key="14">
    <source>
        <dbReference type="PROSITE" id="PS50237"/>
    </source>
</evidence>
<dbReference type="Pfam" id="PF00632">
    <property type="entry name" value="HECT"/>
    <property type="match status" value="1"/>
</dbReference>
<dbReference type="Pfam" id="PF14377">
    <property type="entry name" value="UBM"/>
    <property type="match status" value="3"/>
</dbReference>
<dbReference type="PANTHER" id="PTHR11254">
    <property type="entry name" value="HECT DOMAIN UBIQUITIN-PROTEIN LIGASE"/>
    <property type="match status" value="1"/>
</dbReference>
<feature type="compositionally biased region" description="Basic and acidic residues" evidence="13">
    <location>
        <begin position="3451"/>
        <end position="3469"/>
    </location>
</feature>
<feature type="compositionally biased region" description="Low complexity" evidence="13">
    <location>
        <begin position="1459"/>
        <end position="1481"/>
    </location>
</feature>
<feature type="region of interest" description="Disordered" evidence="13">
    <location>
        <begin position="797"/>
        <end position="857"/>
    </location>
</feature>
<dbReference type="PROSITE" id="PS50918">
    <property type="entry name" value="WWE"/>
    <property type="match status" value="1"/>
</dbReference>
<dbReference type="GO" id="GO:0061630">
    <property type="term" value="F:ubiquitin protein ligase activity"/>
    <property type="evidence" value="ECO:0007669"/>
    <property type="project" value="UniProtKB-EC"/>
</dbReference>
<dbReference type="GO" id="GO:0006511">
    <property type="term" value="P:ubiquitin-dependent protein catabolic process"/>
    <property type="evidence" value="ECO:0007669"/>
    <property type="project" value="TreeGrafter"/>
</dbReference>